<evidence type="ECO:0000313" key="1">
    <source>
        <dbReference type="EMBL" id="UTQ79804.1"/>
    </source>
</evidence>
<proteinExistence type="predicted"/>
<dbReference type="EMBL" id="ON677538">
    <property type="protein sequence ID" value="UTQ79804.1"/>
    <property type="molecule type" value="Genomic_DNA"/>
</dbReference>
<organism evidence="1 2">
    <name type="scientific">Plectonema phage JingP1</name>
    <dbReference type="NCBI Taxonomy" id="2961687"/>
    <lineage>
        <taxon>Viruses</taxon>
        <taxon>Duplodnaviria</taxon>
        <taxon>Heunggongvirae</taxon>
        <taxon>Uroviricota</taxon>
        <taxon>Caudoviricetes</taxon>
        <taxon>Saffermanviridae</taxon>
        <taxon>Morrisvirus</taxon>
        <taxon>Morrisvirus JingP1</taxon>
    </lineage>
</organism>
<dbReference type="Proteomes" id="UP001059684">
    <property type="component" value="Segment"/>
</dbReference>
<reference evidence="1" key="1">
    <citation type="submission" date="2022-06" db="EMBL/GenBank/DDBJ databases">
        <authorList>
            <person name="He X."/>
            <person name="Cao L."/>
            <person name="Zhang S."/>
            <person name="Xiao J."/>
            <person name="Tong Y."/>
        </authorList>
    </citation>
    <scope>NUCLEOTIDE SEQUENCE</scope>
</reference>
<protein>
    <submittedName>
        <fullName evidence="1">Uncharacterized protein</fullName>
    </submittedName>
</protein>
<evidence type="ECO:0000313" key="2">
    <source>
        <dbReference type="Proteomes" id="UP001059684"/>
    </source>
</evidence>
<name>A0A9E7SZE7_9CAUD</name>
<accession>A0A9E7SZE7</accession>
<keyword evidence="2" id="KW-1185">Reference proteome</keyword>
<sequence length="91" mass="10376">MKNYAKLPARDPQQALYARGYTYLGFYHPKYVNELSGAKVDGYYITPQKKALELAGKLSAMGFTGRTVKMMGVNWLVVIEGEVEHTQQEEW</sequence>